<sequence length="595" mass="66135">MQYLRLAKAAPPPGSKDETTAAVHSSHTSSKRKRKEESEGVAQPAKKQKQNAKKNASTSESSTLNHQHDEPTDSSVIPLEKKATQKQSKKHRPKEADALVDDLEERYSGQRIDDSTPIKVSKKKTKQPKASLSETTQSPPSKVSAAGEEESTNSDDDDTDAGALVHETVSGTTAASKRKSVYVPEGETKAQRDERTIFIGNLPFEILKSKSLQKAIKRHILSFAPGHPEVLTKLESIRFRSVAFKAPTNLQALKDDATPSKPSRKQERAFSYRVGKDEDGDAGESKPKTYLSPAEKKRIAFIKGEFHDQASSVNAYAVFAHQDPTHGTTNVPSQGVSPSEVAAMIVQRMDGTQFEGRTLRVDSVTVRDNDHGDSGIRDPASTVFVGNLEFTTREEDLRIFFETLLTTEMGPPSQDDNSPENDNEEQQRIPRWVNNVRIIRDKDTQLGKGFGYVRFTERTCVDEIIAMEPTKLKFAKRKLRVTRCKVAGDKALDKTANRTSAKASSQAPHKHGVTKPKAKGDPLLGERLKGLSKEERREAKKQDPKRLARRMEKKKTRLSMEKSLKRPEKERIRVRKVATVKSGSKRSGPAKRVST</sequence>
<keyword evidence="5 7" id="KW-0694">RNA-binding</keyword>
<evidence type="ECO:0000313" key="10">
    <source>
        <dbReference type="EMBL" id="KIM23966.1"/>
    </source>
</evidence>
<comment type="subcellular location">
    <subcellularLocation>
        <location evidence="2">Nucleus</location>
        <location evidence="2">Nucleolus</location>
    </subcellularLocation>
</comment>
<feature type="compositionally biased region" description="Polar residues" evidence="8">
    <location>
        <begin position="497"/>
        <end position="507"/>
    </location>
</feature>
<reference evidence="10 11" key="1">
    <citation type="submission" date="2014-04" db="EMBL/GenBank/DDBJ databases">
        <authorList>
            <consortium name="DOE Joint Genome Institute"/>
            <person name="Kuo A."/>
            <person name="Zuccaro A."/>
            <person name="Kohler A."/>
            <person name="Nagy L.G."/>
            <person name="Floudas D."/>
            <person name="Copeland A."/>
            <person name="Barry K.W."/>
            <person name="Cichocki N."/>
            <person name="Veneault-Fourrey C."/>
            <person name="LaButti K."/>
            <person name="Lindquist E.A."/>
            <person name="Lipzen A."/>
            <person name="Lundell T."/>
            <person name="Morin E."/>
            <person name="Murat C."/>
            <person name="Sun H."/>
            <person name="Tunlid A."/>
            <person name="Henrissat B."/>
            <person name="Grigoriev I.V."/>
            <person name="Hibbett D.S."/>
            <person name="Martin F."/>
            <person name="Nordberg H.P."/>
            <person name="Cantor M.N."/>
            <person name="Hua S.X."/>
        </authorList>
    </citation>
    <scope>NUCLEOTIDE SEQUENCE [LARGE SCALE GENOMIC DNA]</scope>
    <source>
        <strain evidence="10 11">MAFF 305830</strain>
    </source>
</reference>
<feature type="region of interest" description="Disordered" evidence="8">
    <location>
        <begin position="493"/>
        <end position="595"/>
    </location>
</feature>
<dbReference type="Proteomes" id="UP000054097">
    <property type="component" value="Unassembled WGS sequence"/>
</dbReference>
<proteinExistence type="inferred from homology"/>
<feature type="compositionally biased region" description="Polar residues" evidence="8">
    <location>
        <begin position="128"/>
        <end position="141"/>
    </location>
</feature>
<dbReference type="PROSITE" id="PS50102">
    <property type="entry name" value="RRM"/>
    <property type="match status" value="1"/>
</dbReference>
<keyword evidence="11" id="KW-1185">Reference proteome</keyword>
<protein>
    <recommendedName>
        <fullName evidence="4">Nucleolar protein 12</fullName>
    </recommendedName>
</protein>
<dbReference type="GO" id="GO:0000463">
    <property type="term" value="P:maturation of LSU-rRNA from tricistronic rRNA transcript (SSU-rRNA, 5.8S rRNA, LSU-rRNA)"/>
    <property type="evidence" value="ECO:0007669"/>
    <property type="project" value="TreeGrafter"/>
</dbReference>
<keyword evidence="6" id="KW-0539">Nucleus</keyword>
<dbReference type="PANTHER" id="PTHR23236">
    <property type="entry name" value="EUKARYOTIC TRANSLATION INITIATION FACTOR 4B/4H"/>
    <property type="match status" value="1"/>
</dbReference>
<dbReference type="HOGENOM" id="CLU_018832_0_0_1"/>
<evidence type="ECO:0000256" key="1">
    <source>
        <dbReference type="ARBA" id="ARBA00002475"/>
    </source>
</evidence>
<dbReference type="Gene3D" id="3.30.70.330">
    <property type="match status" value="1"/>
</dbReference>
<accession>A0A0C3AXK0</accession>
<dbReference type="PANTHER" id="PTHR23236:SF25">
    <property type="entry name" value="RNA-BINDING PROTEIN 34"/>
    <property type="match status" value="1"/>
</dbReference>
<feature type="compositionally biased region" description="Basic and acidic residues" evidence="8">
    <location>
        <begin position="558"/>
        <end position="571"/>
    </location>
</feature>
<dbReference type="AlphaFoldDB" id="A0A0C3AXK0"/>
<comment type="similarity">
    <text evidence="3">Belongs to the RRM RBM34 family.</text>
</comment>
<name>A0A0C3AXK0_SERVB</name>
<gene>
    <name evidence="10" type="ORF">M408DRAFT_247105</name>
</gene>
<feature type="compositionally biased region" description="Basic and acidic residues" evidence="8">
    <location>
        <begin position="253"/>
        <end position="287"/>
    </location>
</feature>
<dbReference type="InterPro" id="IPR035979">
    <property type="entry name" value="RBD_domain_sf"/>
</dbReference>
<evidence type="ECO:0000256" key="6">
    <source>
        <dbReference type="ARBA" id="ARBA00023242"/>
    </source>
</evidence>
<feature type="compositionally biased region" description="Basic and acidic residues" evidence="8">
    <location>
        <begin position="518"/>
        <end position="550"/>
    </location>
</feature>
<dbReference type="InterPro" id="IPR000504">
    <property type="entry name" value="RRM_dom"/>
</dbReference>
<reference evidence="11" key="2">
    <citation type="submission" date="2015-01" db="EMBL/GenBank/DDBJ databases">
        <title>Evolutionary Origins and Diversification of the Mycorrhizal Mutualists.</title>
        <authorList>
            <consortium name="DOE Joint Genome Institute"/>
            <consortium name="Mycorrhizal Genomics Consortium"/>
            <person name="Kohler A."/>
            <person name="Kuo A."/>
            <person name="Nagy L.G."/>
            <person name="Floudas D."/>
            <person name="Copeland A."/>
            <person name="Barry K.W."/>
            <person name="Cichocki N."/>
            <person name="Veneault-Fourrey C."/>
            <person name="LaButti K."/>
            <person name="Lindquist E.A."/>
            <person name="Lipzen A."/>
            <person name="Lundell T."/>
            <person name="Morin E."/>
            <person name="Murat C."/>
            <person name="Riley R."/>
            <person name="Ohm R."/>
            <person name="Sun H."/>
            <person name="Tunlid A."/>
            <person name="Henrissat B."/>
            <person name="Grigoriev I.V."/>
            <person name="Hibbett D.S."/>
            <person name="Martin F."/>
        </authorList>
    </citation>
    <scope>NUCLEOTIDE SEQUENCE [LARGE SCALE GENOMIC DNA]</scope>
    <source>
        <strain evidence="11">MAFF 305830</strain>
    </source>
</reference>
<feature type="compositionally biased region" description="Acidic residues" evidence="8">
    <location>
        <begin position="147"/>
        <end position="160"/>
    </location>
</feature>
<dbReference type="GO" id="GO:0019843">
    <property type="term" value="F:rRNA binding"/>
    <property type="evidence" value="ECO:0007669"/>
    <property type="project" value="TreeGrafter"/>
</dbReference>
<dbReference type="GO" id="GO:0005730">
    <property type="term" value="C:nucleolus"/>
    <property type="evidence" value="ECO:0007669"/>
    <property type="project" value="UniProtKB-SubCell"/>
</dbReference>
<dbReference type="SMART" id="SM00360">
    <property type="entry name" value="RRM"/>
    <property type="match status" value="1"/>
</dbReference>
<evidence type="ECO:0000256" key="7">
    <source>
        <dbReference type="PROSITE-ProRule" id="PRU00176"/>
    </source>
</evidence>
<feature type="region of interest" description="Disordered" evidence="8">
    <location>
        <begin position="253"/>
        <end position="289"/>
    </location>
</feature>
<evidence type="ECO:0000256" key="8">
    <source>
        <dbReference type="SAM" id="MobiDB-lite"/>
    </source>
</evidence>
<feature type="compositionally biased region" description="Basic residues" evidence="8">
    <location>
        <begin position="508"/>
        <end position="517"/>
    </location>
</feature>
<comment type="function">
    <text evidence="1">Involved in pre-25S rRNA processing.</text>
</comment>
<dbReference type="SUPFAM" id="SSF54928">
    <property type="entry name" value="RNA-binding domain, RBD"/>
    <property type="match status" value="1"/>
</dbReference>
<evidence type="ECO:0000256" key="4">
    <source>
        <dbReference type="ARBA" id="ARBA00015520"/>
    </source>
</evidence>
<organism evidence="10 11">
    <name type="scientific">Serendipita vermifera MAFF 305830</name>
    <dbReference type="NCBI Taxonomy" id="933852"/>
    <lineage>
        <taxon>Eukaryota</taxon>
        <taxon>Fungi</taxon>
        <taxon>Dikarya</taxon>
        <taxon>Basidiomycota</taxon>
        <taxon>Agaricomycotina</taxon>
        <taxon>Agaricomycetes</taxon>
        <taxon>Sebacinales</taxon>
        <taxon>Serendipitaceae</taxon>
        <taxon>Serendipita</taxon>
    </lineage>
</organism>
<feature type="domain" description="RRM" evidence="9">
    <location>
        <begin position="381"/>
        <end position="486"/>
    </location>
</feature>
<dbReference type="OrthoDB" id="442677at2759"/>
<evidence type="ECO:0000256" key="3">
    <source>
        <dbReference type="ARBA" id="ARBA00007077"/>
    </source>
</evidence>
<dbReference type="EMBL" id="KN824329">
    <property type="protein sequence ID" value="KIM23966.1"/>
    <property type="molecule type" value="Genomic_DNA"/>
</dbReference>
<feature type="compositionally biased region" description="Basic and acidic residues" evidence="8">
    <location>
        <begin position="105"/>
        <end position="116"/>
    </location>
</feature>
<feature type="region of interest" description="Disordered" evidence="8">
    <location>
        <begin position="408"/>
        <end position="429"/>
    </location>
</feature>
<evidence type="ECO:0000259" key="9">
    <source>
        <dbReference type="PROSITE" id="PS50102"/>
    </source>
</evidence>
<dbReference type="STRING" id="933852.A0A0C3AXK0"/>
<evidence type="ECO:0000313" key="11">
    <source>
        <dbReference type="Proteomes" id="UP000054097"/>
    </source>
</evidence>
<evidence type="ECO:0000256" key="2">
    <source>
        <dbReference type="ARBA" id="ARBA00004604"/>
    </source>
</evidence>
<feature type="region of interest" description="Disordered" evidence="8">
    <location>
        <begin position="1"/>
        <end position="189"/>
    </location>
</feature>
<evidence type="ECO:0000256" key="5">
    <source>
        <dbReference type="ARBA" id="ARBA00022884"/>
    </source>
</evidence>
<dbReference type="InterPro" id="IPR012677">
    <property type="entry name" value="Nucleotide-bd_a/b_plait_sf"/>
</dbReference>